<dbReference type="InterPro" id="IPR012854">
    <property type="entry name" value="Cu_amine_oxidase-like_N"/>
</dbReference>
<dbReference type="RefSeq" id="WP_025225652.1">
    <property type="nucleotide sequence ID" value="NZ_CP007139.1"/>
</dbReference>
<dbReference type="STRING" id="661478.OP10G_2420"/>
<name>A0A068NQE2_FIMGI</name>
<dbReference type="HOGENOM" id="CLU_777899_0_0_0"/>
<feature type="domain" description="Copper amine oxidase-like N-terminal" evidence="3">
    <location>
        <begin position="250"/>
        <end position="344"/>
    </location>
</feature>
<accession>A0A068NQE2</accession>
<proteinExistence type="predicted"/>
<dbReference type="InterPro" id="IPR036582">
    <property type="entry name" value="Mao_N_sf"/>
</dbReference>
<dbReference type="AlphaFoldDB" id="A0A068NQE2"/>
<feature type="chain" id="PRO_5001651769" description="Copper amine oxidase-like N-terminal domain-containing protein" evidence="2">
    <location>
        <begin position="27"/>
        <end position="356"/>
    </location>
</feature>
<evidence type="ECO:0000259" key="3">
    <source>
        <dbReference type="Pfam" id="PF07833"/>
    </source>
</evidence>
<keyword evidence="2" id="KW-0732">Signal</keyword>
<feature type="signal peptide" evidence="2">
    <location>
        <begin position="1"/>
        <end position="26"/>
    </location>
</feature>
<dbReference type="SUPFAM" id="SSF55383">
    <property type="entry name" value="Copper amine oxidase, domain N"/>
    <property type="match status" value="1"/>
</dbReference>
<evidence type="ECO:0000313" key="5">
    <source>
        <dbReference type="Proteomes" id="UP000027982"/>
    </source>
</evidence>
<organism evidence="4 5">
    <name type="scientific">Fimbriimonas ginsengisoli Gsoil 348</name>
    <dbReference type="NCBI Taxonomy" id="661478"/>
    <lineage>
        <taxon>Bacteria</taxon>
        <taxon>Bacillati</taxon>
        <taxon>Armatimonadota</taxon>
        <taxon>Fimbriimonadia</taxon>
        <taxon>Fimbriimonadales</taxon>
        <taxon>Fimbriimonadaceae</taxon>
        <taxon>Fimbriimonas</taxon>
    </lineage>
</organism>
<dbReference type="Gene3D" id="3.30.457.10">
    <property type="entry name" value="Copper amine oxidase-like, N-terminal domain"/>
    <property type="match status" value="1"/>
</dbReference>
<protein>
    <recommendedName>
        <fullName evidence="3">Copper amine oxidase-like N-terminal domain-containing protein</fullName>
    </recommendedName>
</protein>
<feature type="region of interest" description="Disordered" evidence="1">
    <location>
        <begin position="205"/>
        <end position="238"/>
    </location>
</feature>
<sequence>MSKITLRFAALSASVLAFAIPTLSQAGTIFLARDTVVPVIIENDLTMRGAREGDRFTAHVDGDRDLPFRTRLIGRVARVEQDHGDRHAFLDLEFTDVILPDGSRHPIDAVPVSLDRRYVDRRSDGRMVVKEDARKKEGYVLGGTVGGFILGSIIHKQAEATVLGTLAGIIAAETDRRNDGNTVLQKGQRIGALIERDSTFETYDRRGRRDRGYDENDDRYDRRRDENSRRDRSRDDLPPRDREIVLAYDNKDLTFSRDARPYREGESVMIPLEETVKQLGFTFERGRTNAIYIEGEDSSLRLEQDSTEARLNGRRVTLATSVIEKDGVLYAPIEILASIAPGKILVNGNRITPRTF</sequence>
<evidence type="ECO:0000313" key="4">
    <source>
        <dbReference type="EMBL" id="AIE85788.1"/>
    </source>
</evidence>
<evidence type="ECO:0000256" key="2">
    <source>
        <dbReference type="SAM" id="SignalP"/>
    </source>
</evidence>
<dbReference type="Proteomes" id="UP000027982">
    <property type="component" value="Chromosome"/>
</dbReference>
<dbReference type="Pfam" id="PF07833">
    <property type="entry name" value="Cu_amine_oxidN1"/>
    <property type="match status" value="1"/>
</dbReference>
<gene>
    <name evidence="4" type="ORF">OP10G_2420</name>
</gene>
<dbReference type="KEGG" id="fgi:OP10G_2420"/>
<evidence type="ECO:0000256" key="1">
    <source>
        <dbReference type="SAM" id="MobiDB-lite"/>
    </source>
</evidence>
<reference evidence="4 5" key="1">
    <citation type="journal article" date="2014" name="PLoS ONE">
        <title>The first complete genome sequence of the class fimbriimonadia in the phylum armatimonadetes.</title>
        <authorList>
            <person name="Hu Z.Y."/>
            <person name="Wang Y.Z."/>
            <person name="Im W.T."/>
            <person name="Wang S.Y."/>
            <person name="Zhao G.P."/>
            <person name="Zheng H.J."/>
            <person name="Quan Z.X."/>
        </authorList>
    </citation>
    <scope>NUCLEOTIDE SEQUENCE [LARGE SCALE GENOMIC DNA]</scope>
    <source>
        <strain evidence="4">Gsoil 348</strain>
    </source>
</reference>
<keyword evidence="5" id="KW-1185">Reference proteome</keyword>
<dbReference type="EMBL" id="CP007139">
    <property type="protein sequence ID" value="AIE85788.1"/>
    <property type="molecule type" value="Genomic_DNA"/>
</dbReference>